<dbReference type="Gene3D" id="3.40.190.10">
    <property type="entry name" value="Periplasmic binding protein-like II"/>
    <property type="match status" value="1"/>
</dbReference>
<dbReference type="OrthoDB" id="5368544at2"/>
<dbReference type="Pfam" id="PF12849">
    <property type="entry name" value="PBP_like_2"/>
    <property type="match status" value="1"/>
</dbReference>
<dbReference type="EMBL" id="QUOU01000001">
    <property type="protein sequence ID" value="REL28856.1"/>
    <property type="molecule type" value="Genomic_DNA"/>
</dbReference>
<feature type="signal peptide" evidence="1">
    <location>
        <begin position="1"/>
        <end position="21"/>
    </location>
</feature>
<evidence type="ECO:0000259" key="2">
    <source>
        <dbReference type="Pfam" id="PF12849"/>
    </source>
</evidence>
<gene>
    <name evidence="3" type="ORF">DXX93_07980</name>
</gene>
<organism evidence="3 4">
    <name type="scientific">Thalassotalea euphylliae</name>
    <dbReference type="NCBI Taxonomy" id="1655234"/>
    <lineage>
        <taxon>Bacteria</taxon>
        <taxon>Pseudomonadati</taxon>
        <taxon>Pseudomonadota</taxon>
        <taxon>Gammaproteobacteria</taxon>
        <taxon>Alteromonadales</taxon>
        <taxon>Colwelliaceae</taxon>
        <taxon>Thalassotalea</taxon>
    </lineage>
</organism>
<protein>
    <submittedName>
        <fullName evidence="3">Phosphate ABC transporter substrate-binding protein</fullName>
    </submittedName>
</protein>
<name>A0A3E0TW35_9GAMM</name>
<dbReference type="SUPFAM" id="SSF53850">
    <property type="entry name" value="Periplasmic binding protein-like II"/>
    <property type="match status" value="1"/>
</dbReference>
<sequence length="139" mass="14780">MKFIKSLSIAALLAVSTTTFADVAVIVNPTNANGMSDSDIARAFLGKLKNFADGQTIKAVNGKANSNSRVEFEKKVLKKSPAQVKAYWSKRLFTGKGKPLQELDADAQVLSLVASTPNAIGYVDASSVNGSVKVLKTFK</sequence>
<feature type="chain" id="PRO_5017784413" evidence="1">
    <location>
        <begin position="22"/>
        <end position="139"/>
    </location>
</feature>
<evidence type="ECO:0000313" key="4">
    <source>
        <dbReference type="Proteomes" id="UP000256478"/>
    </source>
</evidence>
<reference evidence="3 4" key="1">
    <citation type="submission" date="2018-08" db="EMBL/GenBank/DDBJ databases">
        <title>Thalassotalea euphylliae genome.</title>
        <authorList>
            <person name="Summers S."/>
            <person name="Rice S.A."/>
            <person name="Freckelton M.L."/>
            <person name="Nedved B.T."/>
            <person name="Hadfield M.G."/>
        </authorList>
    </citation>
    <scope>NUCLEOTIDE SEQUENCE [LARGE SCALE GENOMIC DNA]</scope>
    <source>
        <strain evidence="3 4">H1</strain>
    </source>
</reference>
<dbReference type="AlphaFoldDB" id="A0A3E0TW35"/>
<evidence type="ECO:0000313" key="3">
    <source>
        <dbReference type="EMBL" id="REL28856.1"/>
    </source>
</evidence>
<accession>A0A3E0TW35</accession>
<dbReference type="Proteomes" id="UP000256478">
    <property type="component" value="Unassembled WGS sequence"/>
</dbReference>
<proteinExistence type="predicted"/>
<keyword evidence="1" id="KW-0732">Signal</keyword>
<comment type="caution">
    <text evidence="3">The sequence shown here is derived from an EMBL/GenBank/DDBJ whole genome shotgun (WGS) entry which is preliminary data.</text>
</comment>
<dbReference type="InterPro" id="IPR024370">
    <property type="entry name" value="PBP_domain"/>
</dbReference>
<evidence type="ECO:0000256" key="1">
    <source>
        <dbReference type="SAM" id="SignalP"/>
    </source>
</evidence>
<feature type="domain" description="PBP" evidence="2">
    <location>
        <begin position="21"/>
        <end position="128"/>
    </location>
</feature>